<proteinExistence type="predicted"/>
<dbReference type="Proteomes" id="UP000321408">
    <property type="component" value="Chromosome"/>
</dbReference>
<reference evidence="2 3" key="2">
    <citation type="journal article" date="2024" name="Int. J. Syst. Evol. Microbiol.">
        <title>Promethearchaeum syntrophicum gen. nov., sp. nov., an anaerobic, obligately syntrophic archaeon, the first isolate of the lineage 'Asgard' archaea, and proposal of the new archaeal phylum Promethearchaeota phyl. nov. and kingdom Promethearchaeati regn. nov.</title>
        <authorList>
            <person name="Imachi H."/>
            <person name="Nobu M.K."/>
            <person name="Kato S."/>
            <person name="Takaki Y."/>
            <person name="Miyazaki M."/>
            <person name="Miyata M."/>
            <person name="Ogawara M."/>
            <person name="Saito Y."/>
            <person name="Sakai S."/>
            <person name="Tahara Y.O."/>
            <person name="Takano Y."/>
            <person name="Tasumi E."/>
            <person name="Uematsu K."/>
            <person name="Yoshimura T."/>
            <person name="Itoh T."/>
            <person name="Ohkuma M."/>
            <person name="Takai K."/>
        </authorList>
    </citation>
    <scope>NUCLEOTIDE SEQUENCE [LARGE SCALE GENOMIC DNA]</scope>
    <source>
        <strain evidence="2 3">MK-D1</strain>
    </source>
</reference>
<name>A0A5B9D8X9_9ARCH</name>
<organism evidence="2 3">
    <name type="scientific">Promethearchaeum syntrophicum</name>
    <dbReference type="NCBI Taxonomy" id="2594042"/>
    <lineage>
        <taxon>Archaea</taxon>
        <taxon>Promethearchaeati</taxon>
        <taxon>Promethearchaeota</taxon>
        <taxon>Promethearchaeia</taxon>
        <taxon>Promethearchaeales</taxon>
        <taxon>Promethearchaeaceae</taxon>
        <taxon>Promethearchaeum</taxon>
    </lineage>
</organism>
<evidence type="ECO:0000256" key="1">
    <source>
        <dbReference type="SAM" id="Phobius"/>
    </source>
</evidence>
<sequence length="206" mass="24420">MVSKKDFFAYAKNIFILTICFGLIGNYIYVENFETLISNYNYHDEPLNSLFHWNYNNFELEGGHEYRFFFFFEGPQDAYLHIDMIFETMDNITFSYNTGANETWFGQWGENTIYTEPIYIPQNETISISVNINPGSISSSTLHWQMLVYQDLPMWLTKPLPIIAFFTILLLVIWVIAYEHYEKIFTNIKNQKIKLIEETEEVTNVV</sequence>
<gene>
    <name evidence="2" type="ORF">DSAG12_01400</name>
</gene>
<reference evidence="2 3" key="1">
    <citation type="journal article" date="2020" name="Nature">
        <title>Isolation of an archaeon at the prokaryote-eukaryote interface.</title>
        <authorList>
            <person name="Imachi H."/>
            <person name="Nobu M.K."/>
            <person name="Nakahara N."/>
            <person name="Morono Y."/>
            <person name="Ogawara M."/>
            <person name="Takaki Y."/>
            <person name="Takano Y."/>
            <person name="Uematsu K."/>
            <person name="Ikuta T."/>
            <person name="Ito M."/>
            <person name="Matsui Y."/>
            <person name="Miyazaki M."/>
            <person name="Murata K."/>
            <person name="Saito Y."/>
            <person name="Sakai S."/>
            <person name="Song C."/>
            <person name="Tasumi E."/>
            <person name="Yamanaka Y."/>
            <person name="Yamaguchi T."/>
            <person name="Kamagata Y."/>
            <person name="Tamaki H."/>
            <person name="Takai K."/>
        </authorList>
    </citation>
    <scope>NUCLEOTIDE SEQUENCE [LARGE SCALE GENOMIC DNA]</scope>
    <source>
        <strain evidence="2 3">MK-D1</strain>
    </source>
</reference>
<dbReference type="EMBL" id="CP042905">
    <property type="protein sequence ID" value="QEE15574.1"/>
    <property type="molecule type" value="Genomic_DNA"/>
</dbReference>
<feature type="transmembrane region" description="Helical" evidence="1">
    <location>
        <begin position="7"/>
        <end position="29"/>
    </location>
</feature>
<dbReference type="RefSeq" id="WP_147662480.1">
    <property type="nucleotide sequence ID" value="NZ_CP042905.2"/>
</dbReference>
<dbReference type="KEGG" id="psyt:DSAG12_01400"/>
<accession>A0A5B9D8X9</accession>
<evidence type="ECO:0000313" key="3">
    <source>
        <dbReference type="Proteomes" id="UP000321408"/>
    </source>
</evidence>
<dbReference type="GeneID" id="41329394"/>
<keyword evidence="3" id="KW-1185">Reference proteome</keyword>
<keyword evidence="1" id="KW-0812">Transmembrane</keyword>
<evidence type="ECO:0000313" key="2">
    <source>
        <dbReference type="EMBL" id="QEE15574.1"/>
    </source>
</evidence>
<feature type="transmembrane region" description="Helical" evidence="1">
    <location>
        <begin position="162"/>
        <end position="181"/>
    </location>
</feature>
<keyword evidence="1" id="KW-0472">Membrane</keyword>
<keyword evidence="1" id="KW-1133">Transmembrane helix</keyword>
<protein>
    <submittedName>
        <fullName evidence="2">Uncharacterized protein</fullName>
    </submittedName>
</protein>
<dbReference type="AlphaFoldDB" id="A0A5B9D8X9"/>